<name>A0AAV4P6S2_CAEEX</name>
<accession>A0AAV4P6S2</accession>
<dbReference type="EMBL" id="BPLR01004044">
    <property type="protein sequence ID" value="GIX91640.1"/>
    <property type="molecule type" value="Genomic_DNA"/>
</dbReference>
<feature type="transmembrane region" description="Helical" evidence="1">
    <location>
        <begin position="50"/>
        <end position="75"/>
    </location>
</feature>
<keyword evidence="3" id="KW-1185">Reference proteome</keyword>
<reference evidence="2 3" key="1">
    <citation type="submission" date="2021-06" db="EMBL/GenBank/DDBJ databases">
        <title>Caerostris extrusa draft genome.</title>
        <authorList>
            <person name="Kono N."/>
            <person name="Arakawa K."/>
        </authorList>
    </citation>
    <scope>NUCLEOTIDE SEQUENCE [LARGE SCALE GENOMIC DNA]</scope>
</reference>
<protein>
    <recommendedName>
        <fullName evidence="4">Transmembrane protein</fullName>
    </recommendedName>
</protein>
<dbReference type="AlphaFoldDB" id="A0AAV4P6S2"/>
<keyword evidence="1" id="KW-1133">Transmembrane helix</keyword>
<proteinExistence type="predicted"/>
<evidence type="ECO:0000313" key="3">
    <source>
        <dbReference type="Proteomes" id="UP001054945"/>
    </source>
</evidence>
<evidence type="ECO:0008006" key="4">
    <source>
        <dbReference type="Google" id="ProtNLM"/>
    </source>
</evidence>
<dbReference type="Proteomes" id="UP001054945">
    <property type="component" value="Unassembled WGS sequence"/>
</dbReference>
<gene>
    <name evidence="2" type="ORF">CEXT_802041</name>
</gene>
<sequence length="99" mass="11463">MGEEFPPAVRAKKEDQVKRKCEAVRREYRGKFFSFLHLHPHPKPLHPLTIVFASPFPLMPGGTLLVLFFLLIFFVPQQWNNAVVSAANACRCYFLRISF</sequence>
<evidence type="ECO:0000313" key="2">
    <source>
        <dbReference type="EMBL" id="GIX91640.1"/>
    </source>
</evidence>
<keyword evidence="1" id="KW-0472">Membrane</keyword>
<comment type="caution">
    <text evidence="2">The sequence shown here is derived from an EMBL/GenBank/DDBJ whole genome shotgun (WGS) entry which is preliminary data.</text>
</comment>
<evidence type="ECO:0000256" key="1">
    <source>
        <dbReference type="SAM" id="Phobius"/>
    </source>
</evidence>
<organism evidence="2 3">
    <name type="scientific">Caerostris extrusa</name>
    <name type="common">Bark spider</name>
    <name type="synonym">Caerostris bankana</name>
    <dbReference type="NCBI Taxonomy" id="172846"/>
    <lineage>
        <taxon>Eukaryota</taxon>
        <taxon>Metazoa</taxon>
        <taxon>Ecdysozoa</taxon>
        <taxon>Arthropoda</taxon>
        <taxon>Chelicerata</taxon>
        <taxon>Arachnida</taxon>
        <taxon>Araneae</taxon>
        <taxon>Araneomorphae</taxon>
        <taxon>Entelegynae</taxon>
        <taxon>Araneoidea</taxon>
        <taxon>Araneidae</taxon>
        <taxon>Caerostris</taxon>
    </lineage>
</organism>
<keyword evidence="1" id="KW-0812">Transmembrane</keyword>